<comment type="caution">
    <text evidence="5">The sequence shown here is derived from an EMBL/GenBank/DDBJ whole genome shotgun (WGS) entry which is preliminary data.</text>
</comment>
<evidence type="ECO:0000313" key="6">
    <source>
        <dbReference type="Proteomes" id="UP001258945"/>
    </source>
</evidence>
<sequence length="145" mass="16030">MPLTPPFRRALPLTLALLLAAMPVMAQTLRIGMKAAVDGSDPHQSYSPNRNVQMQVYESLTFQTGTLQPVPGLAESWKAVDDRNWEFTLRPGVRFQDGSPLTPDDVAFSIRRASSAMTPGWRRWPTTPRAHAGCCRRRAIPTASA</sequence>
<proteinExistence type="inferred from homology"/>
<keyword evidence="3" id="KW-0732">Signal</keyword>
<evidence type="ECO:0000259" key="4">
    <source>
        <dbReference type="Pfam" id="PF00496"/>
    </source>
</evidence>
<evidence type="ECO:0000256" key="3">
    <source>
        <dbReference type="SAM" id="SignalP"/>
    </source>
</evidence>
<feature type="signal peptide" evidence="3">
    <location>
        <begin position="1"/>
        <end position="26"/>
    </location>
</feature>
<dbReference type="Proteomes" id="UP001258945">
    <property type="component" value="Unassembled WGS sequence"/>
</dbReference>
<comment type="subcellular location">
    <subcellularLocation>
        <location evidence="1">Periplasm</location>
    </subcellularLocation>
</comment>
<dbReference type="SUPFAM" id="SSF53850">
    <property type="entry name" value="Periplasmic binding protein-like II"/>
    <property type="match status" value="1"/>
</dbReference>
<dbReference type="PANTHER" id="PTHR30290">
    <property type="entry name" value="PERIPLASMIC BINDING COMPONENT OF ABC TRANSPORTER"/>
    <property type="match status" value="1"/>
</dbReference>
<feature type="chain" id="PRO_5047022712" evidence="3">
    <location>
        <begin position="27"/>
        <end position="145"/>
    </location>
</feature>
<dbReference type="InterPro" id="IPR000914">
    <property type="entry name" value="SBP_5_dom"/>
</dbReference>
<evidence type="ECO:0000313" key="5">
    <source>
        <dbReference type="EMBL" id="MDT8329623.1"/>
    </source>
</evidence>
<name>A0ABU3M9P8_9PROT</name>
<evidence type="ECO:0000256" key="1">
    <source>
        <dbReference type="ARBA" id="ARBA00004418"/>
    </source>
</evidence>
<dbReference type="PANTHER" id="PTHR30290:SF83">
    <property type="entry name" value="ABC TRANSPORTER SUBSTRATE-BINDING PROTEIN"/>
    <property type="match status" value="1"/>
</dbReference>
<dbReference type="EMBL" id="JAVVDO010000001">
    <property type="protein sequence ID" value="MDT8329623.1"/>
    <property type="molecule type" value="Genomic_DNA"/>
</dbReference>
<evidence type="ECO:0000256" key="2">
    <source>
        <dbReference type="ARBA" id="ARBA00005695"/>
    </source>
</evidence>
<dbReference type="Pfam" id="PF00496">
    <property type="entry name" value="SBP_bac_5"/>
    <property type="match status" value="1"/>
</dbReference>
<dbReference type="Gene3D" id="3.40.190.10">
    <property type="entry name" value="Periplasmic binding protein-like II"/>
    <property type="match status" value="1"/>
</dbReference>
<reference evidence="5 6" key="1">
    <citation type="journal article" date="2019" name="Microb. Pathog.">
        <title>Comparison of VITEK 2, MALDI-TOF MS, 16S rRNA gene sequencing, and whole-genome sequencing for identification of Roseomonas mucosa.</title>
        <authorList>
            <person name="Rudolph W.W."/>
            <person name="Gunzer F."/>
            <person name="Trauth M."/>
            <person name="Bunk B."/>
            <person name="Bigge R."/>
            <person name="Schrottner P."/>
        </authorList>
    </citation>
    <scope>NUCLEOTIDE SEQUENCE [LARGE SCALE GENOMIC DNA]</scope>
    <source>
        <strain evidence="5 6">DSM 103800</strain>
    </source>
</reference>
<dbReference type="RefSeq" id="WP_314279514.1">
    <property type="nucleotide sequence ID" value="NZ_JAVVDO010000001.1"/>
</dbReference>
<dbReference type="InterPro" id="IPR039424">
    <property type="entry name" value="SBP_5"/>
</dbReference>
<protein>
    <submittedName>
        <fullName evidence="5">ABC transporter substrate-binding protein</fullName>
    </submittedName>
</protein>
<gene>
    <name evidence="5" type="ORF">RQ831_01075</name>
</gene>
<comment type="similarity">
    <text evidence="2">Belongs to the bacterial solute-binding protein 5 family.</text>
</comment>
<organism evidence="5 6">
    <name type="scientific">Roseomonas gilardii</name>
    <dbReference type="NCBI Taxonomy" id="257708"/>
    <lineage>
        <taxon>Bacteria</taxon>
        <taxon>Pseudomonadati</taxon>
        <taxon>Pseudomonadota</taxon>
        <taxon>Alphaproteobacteria</taxon>
        <taxon>Acetobacterales</taxon>
        <taxon>Roseomonadaceae</taxon>
        <taxon>Roseomonas</taxon>
    </lineage>
</organism>
<feature type="domain" description="Solute-binding protein family 5" evidence="4">
    <location>
        <begin position="68"/>
        <end position="125"/>
    </location>
</feature>
<keyword evidence="6" id="KW-1185">Reference proteome</keyword>
<accession>A0ABU3M9P8</accession>